<dbReference type="InterPro" id="IPR036919">
    <property type="entry name" value="Ribo_uL30_ferredoxin-like_sf"/>
</dbReference>
<dbReference type="InterPro" id="IPR035808">
    <property type="entry name" value="Ribosomal_uL30_euk_arc"/>
</dbReference>
<dbReference type="Pfam" id="PF00327">
    <property type="entry name" value="Ribosomal_L30"/>
    <property type="match status" value="1"/>
</dbReference>
<keyword evidence="3" id="KW-0687">Ribonucleoprotein</keyword>
<dbReference type="Gene3D" id="3.30.1390.20">
    <property type="entry name" value="Ribosomal protein L30, ferredoxin-like fold domain"/>
    <property type="match status" value="1"/>
</dbReference>
<dbReference type="PANTHER" id="PTHR11524:SF16">
    <property type="entry name" value="LARGE RIBOSOMAL SUBUNIT PROTEIN UL30"/>
    <property type="match status" value="1"/>
</dbReference>
<gene>
    <name evidence="6" type="ORF">BJ085DRAFT_38020</name>
</gene>
<dbReference type="GO" id="GO:0003735">
    <property type="term" value="F:structural constituent of ribosome"/>
    <property type="evidence" value="ECO:0007669"/>
    <property type="project" value="TreeGrafter"/>
</dbReference>
<evidence type="ECO:0000313" key="7">
    <source>
        <dbReference type="Proteomes" id="UP000268162"/>
    </source>
</evidence>
<evidence type="ECO:0000256" key="2">
    <source>
        <dbReference type="ARBA" id="ARBA00022980"/>
    </source>
</evidence>
<reference evidence="7" key="1">
    <citation type="journal article" date="2018" name="Nat. Microbiol.">
        <title>Leveraging single-cell genomics to expand the fungal tree of life.</title>
        <authorList>
            <person name="Ahrendt S.R."/>
            <person name="Quandt C.A."/>
            <person name="Ciobanu D."/>
            <person name="Clum A."/>
            <person name="Salamov A."/>
            <person name="Andreopoulos B."/>
            <person name="Cheng J.F."/>
            <person name="Woyke T."/>
            <person name="Pelin A."/>
            <person name="Henrissat B."/>
            <person name="Reynolds N.K."/>
            <person name="Benny G.L."/>
            <person name="Smith M.E."/>
            <person name="James T.Y."/>
            <person name="Grigoriev I.V."/>
        </authorList>
    </citation>
    <scope>NUCLEOTIDE SEQUENCE [LARGE SCALE GENOMIC DNA]</scope>
    <source>
        <strain evidence="7">RSA 468</strain>
    </source>
</reference>
<evidence type="ECO:0000259" key="4">
    <source>
        <dbReference type="Pfam" id="PF00327"/>
    </source>
</evidence>
<dbReference type="InterPro" id="IPR039699">
    <property type="entry name" value="Ribosomal_uL30"/>
</dbReference>
<dbReference type="GO" id="GO:0003723">
    <property type="term" value="F:RNA binding"/>
    <property type="evidence" value="ECO:0007669"/>
    <property type="project" value="InterPro"/>
</dbReference>
<dbReference type="FunFam" id="3.30.1390.20:FF:000003">
    <property type="entry name" value="60S ribosomal protein L7"/>
    <property type="match status" value="1"/>
</dbReference>
<keyword evidence="2 6" id="KW-0689">Ribosomal protein</keyword>
<dbReference type="FunFam" id="3.30.1390.20:FF:000002">
    <property type="entry name" value="60S ribosomal protein L7"/>
    <property type="match status" value="1"/>
</dbReference>
<dbReference type="GO" id="GO:0022625">
    <property type="term" value="C:cytosolic large ribosomal subunit"/>
    <property type="evidence" value="ECO:0007669"/>
    <property type="project" value="TreeGrafter"/>
</dbReference>
<dbReference type="InterPro" id="IPR005998">
    <property type="entry name" value="Ribosomal_uL30_euk"/>
</dbReference>
<dbReference type="FunFam" id="1.10.15.30:FF:000001">
    <property type="entry name" value="60S ribosomal protein L7"/>
    <property type="match status" value="1"/>
</dbReference>
<feature type="domain" description="Large ribosomal subunit protein uL30 N-terminal eukaryotes" evidence="5">
    <location>
        <begin position="11"/>
        <end position="81"/>
    </location>
</feature>
<comment type="similarity">
    <text evidence="1">Belongs to the universal ribosomal protein uL30 family.</text>
</comment>
<dbReference type="Proteomes" id="UP000268162">
    <property type="component" value="Unassembled WGS sequence"/>
</dbReference>
<dbReference type="Pfam" id="PF08079">
    <property type="entry name" value="Ribosomal_L30_N"/>
    <property type="match status" value="1"/>
</dbReference>
<evidence type="ECO:0000313" key="6">
    <source>
        <dbReference type="EMBL" id="RKP39030.1"/>
    </source>
</evidence>
<dbReference type="PROSITE" id="PS00634">
    <property type="entry name" value="RIBOSOMAL_L30"/>
    <property type="match status" value="1"/>
</dbReference>
<accession>A0A4Q0A1K2</accession>
<dbReference type="AlphaFoldDB" id="A0A4Q0A1K2"/>
<dbReference type="NCBIfam" id="TIGR01310">
    <property type="entry name" value="uL30_euk"/>
    <property type="match status" value="1"/>
</dbReference>
<feature type="domain" description="Large ribosomal subunit protein uL30-like ferredoxin-like fold" evidence="4">
    <location>
        <begin position="86"/>
        <end position="136"/>
    </location>
</feature>
<dbReference type="EMBL" id="ML002305">
    <property type="protein sequence ID" value="RKP39030.1"/>
    <property type="molecule type" value="Genomic_DNA"/>
</dbReference>
<dbReference type="GO" id="GO:0030684">
    <property type="term" value="C:preribosome"/>
    <property type="evidence" value="ECO:0007669"/>
    <property type="project" value="UniProtKB-ARBA"/>
</dbReference>
<organism evidence="6 7">
    <name type="scientific">Dimargaris cristalligena</name>
    <dbReference type="NCBI Taxonomy" id="215637"/>
    <lineage>
        <taxon>Eukaryota</taxon>
        <taxon>Fungi</taxon>
        <taxon>Fungi incertae sedis</taxon>
        <taxon>Zoopagomycota</taxon>
        <taxon>Kickxellomycotina</taxon>
        <taxon>Dimargaritomycetes</taxon>
        <taxon>Dimargaritales</taxon>
        <taxon>Dimargaritaceae</taxon>
        <taxon>Dimargaris</taxon>
    </lineage>
</organism>
<dbReference type="STRING" id="215637.A0A4Q0A1K2"/>
<dbReference type="InterPro" id="IPR016082">
    <property type="entry name" value="Ribosomal_uL30_ferredoxin-like"/>
</dbReference>
<proteinExistence type="inferred from homology"/>
<dbReference type="InterPro" id="IPR012988">
    <property type="entry name" value="Ribosomal_uL30_N_euk"/>
</dbReference>
<sequence length="245" mass="27859">MPPKISAVLAPETFLKKRRDTAEQKAAKQAQKKEISKKRRATRAVIFKRAEKYLNEYNATEKAIVAQKRIARDTGSFYVPAETKVLFVIRIKGIMKIPPKPRKILQLLRLIQINNGVFVKVNQATKNMLTLVSPYVAFGEPNLKSVRELVYKRGFGKIKGQRIPLNDNLIIEEALSKFGVICMEDIIHEIFTCGPNFKEVNNFLWPFKLSNPTGGFATKKTLNFVEGGDSGNHEDKINKLIRKMN</sequence>
<dbReference type="CDD" id="cd01657">
    <property type="entry name" value="Ribosomal_L7_archeal_euk"/>
    <property type="match status" value="1"/>
</dbReference>
<evidence type="ECO:0000256" key="3">
    <source>
        <dbReference type="ARBA" id="ARBA00023274"/>
    </source>
</evidence>
<evidence type="ECO:0000256" key="1">
    <source>
        <dbReference type="ARBA" id="ARBA00007594"/>
    </source>
</evidence>
<evidence type="ECO:0000259" key="5">
    <source>
        <dbReference type="Pfam" id="PF08079"/>
    </source>
</evidence>
<dbReference type="PANTHER" id="PTHR11524">
    <property type="entry name" value="60S RIBOSOMAL PROTEIN L7"/>
    <property type="match status" value="1"/>
</dbReference>
<dbReference type="InterPro" id="IPR018038">
    <property type="entry name" value="Ribosomal_uL30_CS"/>
</dbReference>
<keyword evidence="7" id="KW-1185">Reference proteome</keyword>
<dbReference type="Gene3D" id="1.10.15.30">
    <property type="match status" value="1"/>
</dbReference>
<dbReference type="SUPFAM" id="SSF55129">
    <property type="entry name" value="Ribosomal protein L30p/L7e"/>
    <property type="match status" value="1"/>
</dbReference>
<dbReference type="GO" id="GO:0000463">
    <property type="term" value="P:maturation of LSU-rRNA from tricistronic rRNA transcript (SSU-rRNA, 5.8S rRNA, LSU-rRNA)"/>
    <property type="evidence" value="ECO:0007669"/>
    <property type="project" value="TreeGrafter"/>
</dbReference>
<name>A0A4Q0A1K2_9FUNG</name>
<protein>
    <submittedName>
        <fullName evidence="6">60S ribosomal protein L7</fullName>
    </submittedName>
</protein>